<dbReference type="Proteomes" id="UP000054279">
    <property type="component" value="Unassembled WGS sequence"/>
</dbReference>
<keyword evidence="5" id="KW-0560">Oxidoreductase</keyword>
<dbReference type="GO" id="GO:0005506">
    <property type="term" value="F:iron ion binding"/>
    <property type="evidence" value="ECO:0007669"/>
    <property type="project" value="InterPro"/>
</dbReference>
<dbReference type="AlphaFoldDB" id="A0A0C9ULX0"/>
<evidence type="ECO:0000313" key="9">
    <source>
        <dbReference type="Proteomes" id="UP000054279"/>
    </source>
</evidence>
<evidence type="ECO:0000256" key="5">
    <source>
        <dbReference type="ARBA" id="ARBA00023002"/>
    </source>
</evidence>
<proteinExistence type="inferred from homology"/>
<gene>
    <name evidence="8" type="ORF">M422DRAFT_55545</name>
</gene>
<evidence type="ECO:0000256" key="6">
    <source>
        <dbReference type="ARBA" id="ARBA00023004"/>
    </source>
</evidence>
<evidence type="ECO:0000256" key="4">
    <source>
        <dbReference type="ARBA" id="ARBA00022723"/>
    </source>
</evidence>
<dbReference type="GO" id="GO:0016705">
    <property type="term" value="F:oxidoreductase activity, acting on paired donors, with incorporation or reduction of molecular oxygen"/>
    <property type="evidence" value="ECO:0007669"/>
    <property type="project" value="InterPro"/>
</dbReference>
<evidence type="ECO:0000256" key="1">
    <source>
        <dbReference type="ARBA" id="ARBA00001971"/>
    </source>
</evidence>
<organism evidence="8 9">
    <name type="scientific">Sphaerobolus stellatus (strain SS14)</name>
    <dbReference type="NCBI Taxonomy" id="990650"/>
    <lineage>
        <taxon>Eukaryota</taxon>
        <taxon>Fungi</taxon>
        <taxon>Dikarya</taxon>
        <taxon>Basidiomycota</taxon>
        <taxon>Agaricomycotina</taxon>
        <taxon>Agaricomycetes</taxon>
        <taxon>Phallomycetidae</taxon>
        <taxon>Geastrales</taxon>
        <taxon>Sphaerobolaceae</taxon>
        <taxon>Sphaerobolus</taxon>
    </lineage>
</organism>
<dbReference type="PANTHER" id="PTHR46300:SF7">
    <property type="entry name" value="P450, PUTATIVE (EUROFUNG)-RELATED"/>
    <property type="match status" value="1"/>
</dbReference>
<evidence type="ECO:0000256" key="7">
    <source>
        <dbReference type="ARBA" id="ARBA00023033"/>
    </source>
</evidence>
<keyword evidence="7" id="KW-0503">Monooxygenase</keyword>
<name>A0A0C9ULX0_SPHS4</name>
<evidence type="ECO:0000256" key="3">
    <source>
        <dbReference type="ARBA" id="ARBA00022617"/>
    </source>
</evidence>
<keyword evidence="9" id="KW-1185">Reference proteome</keyword>
<sequence>MSGPTCAWRVFTDWYLNYSHCTCLSNELGFIRVDLDWIGDGEHVWRSPKFRTIDSTSFAQSLDFMRYMERFHQMRQLLKNELNAASLSKYRPLHEKESQSLIKKLLAAPDELAGLNANNDFLNSYSGSIVLKSTYEYRPTAWGDCFPLLVEEAKAAFSEASSPEFGNWLGNSTPWHKTEILPDWMTSVGSKHKARAAERPSKLHREMIEELYAWGNAHQDSNTLITPNFGTSVLNSEEPLTEEQDNLLKWTLGSLIGG</sequence>
<dbReference type="EMBL" id="KN837370">
    <property type="protein sequence ID" value="KIJ26401.1"/>
    <property type="molecule type" value="Genomic_DNA"/>
</dbReference>
<accession>A0A0C9ULX0</accession>
<reference evidence="8 9" key="1">
    <citation type="submission" date="2014-06" db="EMBL/GenBank/DDBJ databases">
        <title>Evolutionary Origins and Diversification of the Mycorrhizal Mutualists.</title>
        <authorList>
            <consortium name="DOE Joint Genome Institute"/>
            <consortium name="Mycorrhizal Genomics Consortium"/>
            <person name="Kohler A."/>
            <person name="Kuo A."/>
            <person name="Nagy L.G."/>
            <person name="Floudas D."/>
            <person name="Copeland A."/>
            <person name="Barry K.W."/>
            <person name="Cichocki N."/>
            <person name="Veneault-Fourrey C."/>
            <person name="LaButti K."/>
            <person name="Lindquist E.A."/>
            <person name="Lipzen A."/>
            <person name="Lundell T."/>
            <person name="Morin E."/>
            <person name="Murat C."/>
            <person name="Riley R."/>
            <person name="Ohm R."/>
            <person name="Sun H."/>
            <person name="Tunlid A."/>
            <person name="Henrissat B."/>
            <person name="Grigoriev I.V."/>
            <person name="Hibbett D.S."/>
            <person name="Martin F."/>
        </authorList>
    </citation>
    <scope>NUCLEOTIDE SEQUENCE [LARGE SCALE GENOMIC DNA]</scope>
    <source>
        <strain evidence="8 9">SS14</strain>
    </source>
</reference>
<dbReference type="SUPFAM" id="SSF48264">
    <property type="entry name" value="Cytochrome P450"/>
    <property type="match status" value="1"/>
</dbReference>
<protein>
    <submittedName>
        <fullName evidence="8">Uncharacterized protein</fullName>
    </submittedName>
</protein>
<dbReference type="InterPro" id="IPR036396">
    <property type="entry name" value="Cyt_P450_sf"/>
</dbReference>
<dbReference type="InterPro" id="IPR050364">
    <property type="entry name" value="Cytochrome_P450_fung"/>
</dbReference>
<evidence type="ECO:0000313" key="8">
    <source>
        <dbReference type="EMBL" id="KIJ26401.1"/>
    </source>
</evidence>
<dbReference type="GO" id="GO:0020037">
    <property type="term" value="F:heme binding"/>
    <property type="evidence" value="ECO:0007669"/>
    <property type="project" value="InterPro"/>
</dbReference>
<dbReference type="PANTHER" id="PTHR46300">
    <property type="entry name" value="P450, PUTATIVE (EUROFUNG)-RELATED-RELATED"/>
    <property type="match status" value="1"/>
</dbReference>
<comment type="cofactor">
    <cofactor evidence="1">
        <name>heme</name>
        <dbReference type="ChEBI" id="CHEBI:30413"/>
    </cofactor>
</comment>
<comment type="similarity">
    <text evidence="2">Belongs to the cytochrome P450 family.</text>
</comment>
<dbReference type="GO" id="GO:0004497">
    <property type="term" value="F:monooxygenase activity"/>
    <property type="evidence" value="ECO:0007669"/>
    <property type="project" value="UniProtKB-KW"/>
</dbReference>
<dbReference type="HOGENOM" id="CLU_1078369_0_0_1"/>
<dbReference type="Gene3D" id="1.10.630.10">
    <property type="entry name" value="Cytochrome P450"/>
    <property type="match status" value="1"/>
</dbReference>
<keyword evidence="3" id="KW-0349">Heme</keyword>
<evidence type="ECO:0000256" key="2">
    <source>
        <dbReference type="ARBA" id="ARBA00010617"/>
    </source>
</evidence>
<keyword evidence="4" id="KW-0479">Metal-binding</keyword>
<keyword evidence="6" id="KW-0408">Iron</keyword>